<gene>
    <name evidence="1" type="ORF">N308_04082</name>
</gene>
<evidence type="ECO:0000313" key="2">
    <source>
        <dbReference type="Proteomes" id="UP000053584"/>
    </source>
</evidence>
<dbReference type="GO" id="GO:0021675">
    <property type="term" value="P:nerve development"/>
    <property type="evidence" value="ECO:0007669"/>
    <property type="project" value="TreeGrafter"/>
</dbReference>
<organism evidence="1 2">
    <name type="scientific">Struthio camelus australis</name>
    <dbReference type="NCBI Taxonomy" id="441894"/>
    <lineage>
        <taxon>Eukaryota</taxon>
        <taxon>Metazoa</taxon>
        <taxon>Chordata</taxon>
        <taxon>Craniata</taxon>
        <taxon>Vertebrata</taxon>
        <taxon>Euteleostomi</taxon>
        <taxon>Archelosauria</taxon>
        <taxon>Archosauria</taxon>
        <taxon>Dinosauria</taxon>
        <taxon>Saurischia</taxon>
        <taxon>Theropoda</taxon>
        <taxon>Coelurosauria</taxon>
        <taxon>Aves</taxon>
        <taxon>Palaeognathae</taxon>
        <taxon>Struthioniformes</taxon>
        <taxon>Struthionidae</taxon>
        <taxon>Struthio</taxon>
    </lineage>
</organism>
<dbReference type="GO" id="GO:0043236">
    <property type="term" value="F:laminin binding"/>
    <property type="evidence" value="ECO:0007669"/>
    <property type="project" value="TreeGrafter"/>
</dbReference>
<feature type="non-terminal residue" evidence="1">
    <location>
        <position position="289"/>
    </location>
</feature>
<proteinExistence type="predicted"/>
<protein>
    <submittedName>
        <fullName evidence="1">Dystroglycan</fullName>
    </submittedName>
</protein>
<feature type="non-terminal residue" evidence="1">
    <location>
        <position position="1"/>
    </location>
</feature>
<accession>A0A093HWP3</accession>
<reference evidence="1 2" key="1">
    <citation type="submission" date="2014-04" db="EMBL/GenBank/DDBJ databases">
        <title>Genome evolution of avian class.</title>
        <authorList>
            <person name="Zhang G."/>
            <person name="Li C."/>
        </authorList>
    </citation>
    <scope>NUCLEOTIDE SEQUENCE [LARGE SCALE GENOMIC DNA]</scope>
    <source>
        <strain evidence="1">BGI_N308</strain>
    </source>
</reference>
<dbReference type="Proteomes" id="UP000053584">
    <property type="component" value="Unassembled WGS sequence"/>
</dbReference>
<dbReference type="EMBL" id="KL206553">
    <property type="protein sequence ID" value="KFV83362.1"/>
    <property type="molecule type" value="Genomic_DNA"/>
</dbReference>
<sequence length="289" mass="32282">RCGKEAPVTSAEIVLYTAMEALQVQERLNIVHTMAEYLHLDSSFITLLQYKNLVHGGLQNQTILAKDTRRIKSTVNQYVGLSWPVKCGGFVVLHELIQVLRHNVESHHLSQLLGYEIVGWRILQRGGYEKKSPRRQRRQLMITPTPTLEPIRTTQRPTGGDAHSPVASDVLSSLLTRLVVSPVQSLASLHEESITIASYKMQNNIHLRSQENLATLEIDSSWDWMTNSPVSSIFGDSPDLSPSLIIKTPFPSTELEGLPTRASGMSLLLEQPAPHMPETNSYFLPGKSE</sequence>
<dbReference type="PANTHER" id="PTHR21559:SF24">
    <property type="entry name" value="DYSTROGLYCAN 1"/>
    <property type="match status" value="1"/>
</dbReference>
<dbReference type="PANTHER" id="PTHR21559">
    <property type="entry name" value="DYSTROGLYCAN-RELATED"/>
    <property type="match status" value="1"/>
</dbReference>
<dbReference type="GO" id="GO:0002009">
    <property type="term" value="P:morphogenesis of an epithelium"/>
    <property type="evidence" value="ECO:0007669"/>
    <property type="project" value="TreeGrafter"/>
</dbReference>
<dbReference type="AlphaFoldDB" id="A0A093HWP3"/>
<keyword evidence="2" id="KW-1185">Reference proteome</keyword>
<dbReference type="SUPFAM" id="SSF111006">
    <property type="entry name" value="Dystroglycan, domain 2"/>
    <property type="match status" value="1"/>
</dbReference>
<dbReference type="GO" id="GO:0042383">
    <property type="term" value="C:sarcolemma"/>
    <property type="evidence" value="ECO:0007669"/>
    <property type="project" value="TreeGrafter"/>
</dbReference>
<dbReference type="InterPro" id="IPR027468">
    <property type="entry name" value="Alpha-dystroglycan_domain_2"/>
</dbReference>
<dbReference type="STRING" id="441894.ENSSCUP00000015380"/>
<dbReference type="GO" id="GO:0007411">
    <property type="term" value="P:axon guidance"/>
    <property type="evidence" value="ECO:0007669"/>
    <property type="project" value="TreeGrafter"/>
</dbReference>
<dbReference type="GO" id="GO:0016011">
    <property type="term" value="C:dystroglycan complex"/>
    <property type="evidence" value="ECO:0007669"/>
    <property type="project" value="TreeGrafter"/>
</dbReference>
<dbReference type="Gene3D" id="3.30.70.1040">
    <property type="entry name" value="Dystroglycan, domain 2"/>
    <property type="match status" value="1"/>
</dbReference>
<name>A0A093HWP3_STRCA</name>
<evidence type="ECO:0000313" key="1">
    <source>
        <dbReference type="EMBL" id="KFV83362.1"/>
    </source>
</evidence>
<dbReference type="GO" id="GO:0016203">
    <property type="term" value="P:muscle attachment"/>
    <property type="evidence" value="ECO:0007669"/>
    <property type="project" value="TreeGrafter"/>
</dbReference>